<evidence type="ECO:0000256" key="1">
    <source>
        <dbReference type="SAM" id="MobiDB-lite"/>
    </source>
</evidence>
<name>A0A8H5G315_9AGAR</name>
<feature type="compositionally biased region" description="Polar residues" evidence="1">
    <location>
        <begin position="228"/>
        <end position="239"/>
    </location>
</feature>
<proteinExistence type="predicted"/>
<dbReference type="OrthoDB" id="3029524at2759"/>
<dbReference type="EMBL" id="JAACJM010000052">
    <property type="protein sequence ID" value="KAF5357422.1"/>
    <property type="molecule type" value="Genomic_DNA"/>
</dbReference>
<comment type="caution">
    <text evidence="2">The sequence shown here is derived from an EMBL/GenBank/DDBJ whole genome shotgun (WGS) entry which is preliminary data.</text>
</comment>
<reference evidence="2 3" key="1">
    <citation type="journal article" date="2020" name="ISME J.">
        <title>Uncovering the hidden diversity of litter-decomposition mechanisms in mushroom-forming fungi.</title>
        <authorList>
            <person name="Floudas D."/>
            <person name="Bentzer J."/>
            <person name="Ahren D."/>
            <person name="Johansson T."/>
            <person name="Persson P."/>
            <person name="Tunlid A."/>
        </authorList>
    </citation>
    <scope>NUCLEOTIDE SEQUENCE [LARGE SCALE GENOMIC DNA]</scope>
    <source>
        <strain evidence="2 3">CBS 291.85</strain>
    </source>
</reference>
<evidence type="ECO:0000313" key="2">
    <source>
        <dbReference type="EMBL" id="KAF5357422.1"/>
    </source>
</evidence>
<accession>A0A8H5G315</accession>
<dbReference type="AlphaFoldDB" id="A0A8H5G315"/>
<protein>
    <submittedName>
        <fullName evidence="2">Uncharacterized protein</fullName>
    </submittedName>
</protein>
<sequence length="372" mass="42224">MYIARGPSKGRYNIPQAHIFEPLPQLQADVAERYEKAYPNDAFRKLQGPIGDYNHELSRECKDKQAHTQRLLQRPWHDAESAMLVFLIFLLRCRPKDSAEETQNDLYPFQEIYQSLRKTPIGSVVDIRDNLIRSHWDVFLHADLVHLESSIQSMCSALRVDYEFLVPAPGVNAELILHEIFQRQLFQLYCHLKEGKPGEAGDVILDTSSYRPFYIDDERRISVLSADPASSNRCPTTPESFYADAPQPLRGSKRHREDPKSSLESKADGVSGGGDMEVDDKELDGADGTVDSQRDSKRPRTNGKTKIKDKMKRRGSPKETTSYSPIPRSTDEVEEEEDGGEWPSQRLGISDDPEGQKRVGTYVKVLKSFLAV</sequence>
<dbReference type="Proteomes" id="UP000559256">
    <property type="component" value="Unassembled WGS sequence"/>
</dbReference>
<evidence type="ECO:0000313" key="3">
    <source>
        <dbReference type="Proteomes" id="UP000559256"/>
    </source>
</evidence>
<feature type="region of interest" description="Disordered" evidence="1">
    <location>
        <begin position="226"/>
        <end position="359"/>
    </location>
</feature>
<gene>
    <name evidence="2" type="ORF">D9758_005930</name>
</gene>
<feature type="compositionally biased region" description="Basic and acidic residues" evidence="1">
    <location>
        <begin position="255"/>
        <end position="267"/>
    </location>
</feature>
<organism evidence="2 3">
    <name type="scientific">Tetrapyrgos nigripes</name>
    <dbReference type="NCBI Taxonomy" id="182062"/>
    <lineage>
        <taxon>Eukaryota</taxon>
        <taxon>Fungi</taxon>
        <taxon>Dikarya</taxon>
        <taxon>Basidiomycota</taxon>
        <taxon>Agaricomycotina</taxon>
        <taxon>Agaricomycetes</taxon>
        <taxon>Agaricomycetidae</taxon>
        <taxon>Agaricales</taxon>
        <taxon>Marasmiineae</taxon>
        <taxon>Marasmiaceae</taxon>
        <taxon>Tetrapyrgos</taxon>
    </lineage>
</organism>
<keyword evidence="3" id="KW-1185">Reference proteome</keyword>
<feature type="compositionally biased region" description="Basic residues" evidence="1">
    <location>
        <begin position="299"/>
        <end position="315"/>
    </location>
</feature>